<dbReference type="InterPro" id="IPR000477">
    <property type="entry name" value="RT_dom"/>
</dbReference>
<protein>
    <submittedName>
        <fullName evidence="2">RNA-directed DNA polymerase, eukaryota</fullName>
    </submittedName>
</protein>
<reference evidence="2" key="1">
    <citation type="journal article" date="2022" name="Int. J. Mol. Sci.">
        <title>Draft Genome of Tanacetum Coccineum: Genomic Comparison of Closely Related Tanacetum-Family Plants.</title>
        <authorList>
            <person name="Yamashiro T."/>
            <person name="Shiraishi A."/>
            <person name="Nakayama K."/>
            <person name="Satake H."/>
        </authorList>
    </citation>
    <scope>NUCLEOTIDE SEQUENCE</scope>
</reference>
<dbReference type="CDD" id="cd01650">
    <property type="entry name" value="RT_nLTR_like"/>
    <property type="match status" value="1"/>
</dbReference>
<dbReference type="InterPro" id="IPR036691">
    <property type="entry name" value="Endo/exonu/phosph_ase_sf"/>
</dbReference>
<evidence type="ECO:0000259" key="1">
    <source>
        <dbReference type="PROSITE" id="PS50878"/>
    </source>
</evidence>
<dbReference type="Proteomes" id="UP001151760">
    <property type="component" value="Unassembled WGS sequence"/>
</dbReference>
<dbReference type="InterPro" id="IPR043502">
    <property type="entry name" value="DNA/RNA_pol_sf"/>
</dbReference>
<dbReference type="PANTHER" id="PTHR31635">
    <property type="entry name" value="REVERSE TRANSCRIPTASE DOMAIN-CONTAINING PROTEIN-RELATED"/>
    <property type="match status" value="1"/>
</dbReference>
<keyword evidence="3" id="KW-1185">Reference proteome</keyword>
<accession>A0ABQ5HI76</accession>
<dbReference type="EMBL" id="BQNB010019593">
    <property type="protein sequence ID" value="GJT86940.1"/>
    <property type="molecule type" value="Genomic_DNA"/>
</dbReference>
<evidence type="ECO:0000313" key="3">
    <source>
        <dbReference type="Proteomes" id="UP001151760"/>
    </source>
</evidence>
<dbReference type="GO" id="GO:0003964">
    <property type="term" value="F:RNA-directed DNA polymerase activity"/>
    <property type="evidence" value="ECO:0007669"/>
    <property type="project" value="UniProtKB-KW"/>
</dbReference>
<keyword evidence="2" id="KW-0695">RNA-directed DNA polymerase</keyword>
<dbReference type="SUPFAM" id="SSF56219">
    <property type="entry name" value="DNase I-like"/>
    <property type="match status" value="1"/>
</dbReference>
<evidence type="ECO:0000313" key="2">
    <source>
        <dbReference type="EMBL" id="GJT86940.1"/>
    </source>
</evidence>
<proteinExistence type="predicted"/>
<sequence length="640" mass="73457">MLWEYLGHVVNQWHGEVVIMGDFNEFRCKSDRFGSHFNVQGADVFNSFIVNAGLEEVPIRGSAFTWCHKSATKMSKLDRFLVSNNLLNICPHISAITLERYLSDHRPILLRETIHDYGPVPFRFFHHWLELDGFYTFVSDTWRNAPADMSNGMRNMTGKLKFLKSKIRKWIKDNRCNRKVAFDKLKEELRLVDEAIDKGVGTEEVVNKRVEVLNSLRYIDQMHAMDLAQKAKIKWSIEGDENSSFFHGMLNKKRNQSNIRGIMVDGVWKDQPNDVKREFLNHFQERFDKPVERRVTIDMSYPRSISGEQRDELEREVTIEEIKTAVWNCGTDKSPGPDGFTFDFYRQFWSTIDKDVYAAVNHFFINGDIPAGCNSSFIALIPKVPDANLVKDFRPISLIGSIYKIIAKILTNRLINVLGDIVSEVQSAFVAGRQMLDGPFILNEVLHWCSKKKQKSLIFKVDFEKAYDSVRWDFLDDVLKKFGFGNKWCNWIQCCLKSSRGSILVNGSPTDEFQFYKGLKQGDPLSPFLFILIMESLHLSFQRVVDVGLFKGINLNHSLCLSHMFYADDAIFMGQWSDGNITTLIHVLECFFHASGLKINLSKSKIMGVNVEGSYVNQPAVKLGCQVLTSPFIYLGTESG</sequence>
<dbReference type="SUPFAM" id="SSF56672">
    <property type="entry name" value="DNA/RNA polymerases"/>
    <property type="match status" value="1"/>
</dbReference>
<dbReference type="Gene3D" id="3.60.10.10">
    <property type="entry name" value="Endonuclease/exonuclease/phosphatase"/>
    <property type="match status" value="1"/>
</dbReference>
<name>A0ABQ5HI76_9ASTR</name>
<organism evidence="2 3">
    <name type="scientific">Tanacetum coccineum</name>
    <dbReference type="NCBI Taxonomy" id="301880"/>
    <lineage>
        <taxon>Eukaryota</taxon>
        <taxon>Viridiplantae</taxon>
        <taxon>Streptophyta</taxon>
        <taxon>Embryophyta</taxon>
        <taxon>Tracheophyta</taxon>
        <taxon>Spermatophyta</taxon>
        <taxon>Magnoliopsida</taxon>
        <taxon>eudicotyledons</taxon>
        <taxon>Gunneridae</taxon>
        <taxon>Pentapetalae</taxon>
        <taxon>asterids</taxon>
        <taxon>campanulids</taxon>
        <taxon>Asterales</taxon>
        <taxon>Asteraceae</taxon>
        <taxon>Asteroideae</taxon>
        <taxon>Anthemideae</taxon>
        <taxon>Anthemidinae</taxon>
        <taxon>Tanacetum</taxon>
    </lineage>
</organism>
<keyword evidence="2" id="KW-0808">Transferase</keyword>
<dbReference type="PANTHER" id="PTHR31635:SF196">
    <property type="entry name" value="REVERSE TRANSCRIPTASE DOMAIN-CONTAINING PROTEIN-RELATED"/>
    <property type="match status" value="1"/>
</dbReference>
<dbReference type="PROSITE" id="PS50878">
    <property type="entry name" value="RT_POL"/>
    <property type="match status" value="1"/>
</dbReference>
<comment type="caution">
    <text evidence="2">The sequence shown here is derived from an EMBL/GenBank/DDBJ whole genome shotgun (WGS) entry which is preliminary data.</text>
</comment>
<gene>
    <name evidence="2" type="ORF">Tco_1068657</name>
</gene>
<reference evidence="2" key="2">
    <citation type="submission" date="2022-01" db="EMBL/GenBank/DDBJ databases">
        <authorList>
            <person name="Yamashiro T."/>
            <person name="Shiraishi A."/>
            <person name="Satake H."/>
            <person name="Nakayama K."/>
        </authorList>
    </citation>
    <scope>NUCLEOTIDE SEQUENCE</scope>
</reference>
<dbReference type="Pfam" id="PF00078">
    <property type="entry name" value="RVT_1"/>
    <property type="match status" value="1"/>
</dbReference>
<feature type="domain" description="Reverse transcriptase" evidence="1">
    <location>
        <begin position="362"/>
        <end position="639"/>
    </location>
</feature>
<keyword evidence="2" id="KW-0548">Nucleotidyltransferase</keyword>